<dbReference type="EMBL" id="JACSOD020000425">
    <property type="protein sequence ID" value="MBM6498396.1"/>
    <property type="molecule type" value="Genomic_DNA"/>
</dbReference>
<comment type="caution">
    <text evidence="1">The sequence shown here is derived from an EMBL/GenBank/DDBJ whole genome shotgun (WGS) entry which is preliminary data.</text>
</comment>
<dbReference type="Proteomes" id="UP000759529">
    <property type="component" value="Unassembled WGS sequence"/>
</dbReference>
<evidence type="ECO:0000313" key="1">
    <source>
        <dbReference type="EMBL" id="MBM6498396.1"/>
    </source>
</evidence>
<dbReference type="RefSeq" id="WP_187657660.1">
    <property type="nucleotide sequence ID" value="NZ_JACSOD020000425.1"/>
</dbReference>
<protein>
    <submittedName>
        <fullName evidence="1">Uncharacterized protein</fullName>
    </submittedName>
</protein>
<accession>A0ABS2CTV8</accession>
<name>A0ABS2CTV8_9FLAO</name>
<reference evidence="1 2" key="1">
    <citation type="submission" date="2021-02" db="EMBL/GenBank/DDBJ databases">
        <authorList>
            <person name="Jung H.S."/>
            <person name="Chun B.H."/>
            <person name="Jeon C.O."/>
        </authorList>
    </citation>
    <scope>NUCLEOTIDE SEQUENCE [LARGE SCALE GENOMIC DNA]</scope>
    <source>
        <strain evidence="1 2">LMG 25203</strain>
    </source>
</reference>
<organism evidence="1 2">
    <name type="scientific">Flavobacterium macrobrachii</name>
    <dbReference type="NCBI Taxonomy" id="591204"/>
    <lineage>
        <taxon>Bacteria</taxon>
        <taxon>Pseudomonadati</taxon>
        <taxon>Bacteroidota</taxon>
        <taxon>Flavobacteriia</taxon>
        <taxon>Flavobacteriales</taxon>
        <taxon>Flavobacteriaceae</taxon>
        <taxon>Flavobacterium</taxon>
    </lineage>
</organism>
<keyword evidence="2" id="KW-1185">Reference proteome</keyword>
<gene>
    <name evidence="1" type="ORF">H9X54_003650</name>
</gene>
<evidence type="ECO:0000313" key="2">
    <source>
        <dbReference type="Proteomes" id="UP000759529"/>
    </source>
</evidence>
<proteinExistence type="predicted"/>
<sequence length="66" mass="8304">MKEDKKPYRDELTEKMHSEFEISEEQERKIRVWMAREAMKEFNRSIEYVCKMYNLKEEDFKNVEHI</sequence>